<proteinExistence type="inferred from homology"/>
<evidence type="ECO:0000256" key="1">
    <source>
        <dbReference type="RuleBase" id="RU004003"/>
    </source>
</evidence>
<evidence type="ECO:0000313" key="6">
    <source>
        <dbReference type="EMBL" id="EFP96036.1"/>
    </source>
</evidence>
<evidence type="ECO:0000259" key="4">
    <source>
        <dbReference type="Pfam" id="PF00263"/>
    </source>
</evidence>
<dbReference type="InterPro" id="IPR004846">
    <property type="entry name" value="T2SS/T3SS_dom"/>
</dbReference>
<accession>E3BLF4</accession>
<dbReference type="EMBL" id="AEIU01000081">
    <property type="protein sequence ID" value="EFP96036.1"/>
    <property type="molecule type" value="Genomic_DNA"/>
</dbReference>
<organism evidence="6 7">
    <name type="scientific">Vibrio caribbeanicus ATCC BAA-2122</name>
    <dbReference type="NCBI Taxonomy" id="796620"/>
    <lineage>
        <taxon>Bacteria</taxon>
        <taxon>Pseudomonadati</taxon>
        <taxon>Pseudomonadota</taxon>
        <taxon>Gammaproteobacteria</taxon>
        <taxon>Vibrionales</taxon>
        <taxon>Vibrionaceae</taxon>
        <taxon>Vibrio</taxon>
    </lineage>
</organism>
<dbReference type="InterPro" id="IPR001775">
    <property type="entry name" value="GspD/PilQ"/>
</dbReference>
<protein>
    <submittedName>
        <fullName evidence="6">Flp pilus assembly protein CpaC</fullName>
    </submittedName>
</protein>
<dbReference type="STRING" id="796620.VIBC2010_14174"/>
<dbReference type="GO" id="GO:0009306">
    <property type="term" value="P:protein secretion"/>
    <property type="evidence" value="ECO:0007669"/>
    <property type="project" value="InterPro"/>
</dbReference>
<feature type="signal peptide" evidence="3">
    <location>
        <begin position="1"/>
        <end position="24"/>
    </location>
</feature>
<sequence length="460" mass="50085">MNKAFRWWSLLLLPGLFFSVASWAEPLEVNINEAKMINLSQDAKSIFISNTHIADYQPMTNTKIMVFGMQAGTATITILNAQERVIYNNKIRVVHDTKELDSLIAAQFPEASVHSESLGGKLWLKGNVPTPVMAHSIVSVAKGYLSPVTANAQSEKGSTSPDSSTHSRGNENEDELINQLVVTMPTQVNIRVRIAEVSRNVSNKLGIKWGSVGEGIGSFLYTKAWDVSSWGKPTLSGLVDALASDGTMSILAEPNLTAMSGEEASFLVGGEIPLPLINGDTATVEYKPFGVNLNFTPVVLGPDRISLRVSPEVSSVSVSNQTTLNGNTYPSFTSRRATTTIELASGQSFALGGLLQSSEIDQLQKLPGAGDIPILGGLFRSNEYQRKETELIIIATAYLVEPVRNDTLPLPTDNLLPRSDLERLLVAFPRKRGKQKQVKGKDTYTDNRAPRLLGDNGFYY</sequence>
<dbReference type="AlphaFoldDB" id="E3BLF4"/>
<evidence type="ECO:0000256" key="2">
    <source>
        <dbReference type="SAM" id="MobiDB-lite"/>
    </source>
</evidence>
<name>E3BLF4_9VIBR</name>
<dbReference type="Pfam" id="PF00263">
    <property type="entry name" value="Secretin"/>
    <property type="match status" value="1"/>
</dbReference>
<feature type="chain" id="PRO_5003167470" evidence="3">
    <location>
        <begin position="25"/>
        <end position="460"/>
    </location>
</feature>
<gene>
    <name evidence="6" type="ORF">VIBC2010_14174</name>
</gene>
<dbReference type="InterPro" id="IPR032789">
    <property type="entry name" value="T2SS-T3SS_pil_N"/>
</dbReference>
<feature type="compositionally biased region" description="Polar residues" evidence="2">
    <location>
        <begin position="151"/>
        <end position="167"/>
    </location>
</feature>
<dbReference type="InterPro" id="IPR050810">
    <property type="entry name" value="Bact_Secretion_Sys_Channel"/>
</dbReference>
<comment type="caution">
    <text evidence="6">The sequence shown here is derived from an EMBL/GenBank/DDBJ whole genome shotgun (WGS) entry which is preliminary data.</text>
</comment>
<dbReference type="OrthoDB" id="9775455at2"/>
<comment type="similarity">
    <text evidence="1">Belongs to the bacterial secretin family.</text>
</comment>
<reference evidence="6 7" key="1">
    <citation type="journal article" date="2012" name="Int. J. Syst. Evol. Microbiol.">
        <title>Vibrio caribbeanicus sp. nov., isolated from the marine sponge Scleritoderma cyanea.</title>
        <authorList>
            <person name="Hoffmann M."/>
            <person name="Monday S.R."/>
            <person name="Allard M.W."/>
            <person name="Strain E.A."/>
            <person name="Whittaker P."/>
            <person name="Naum M."/>
            <person name="McCarthy P.J."/>
            <person name="Lopez J.V."/>
            <person name="Fischer M."/>
            <person name="Brown E.W."/>
        </authorList>
    </citation>
    <scope>NUCLEOTIDE SEQUENCE [LARGE SCALE GENOMIC DNA]</scope>
    <source>
        <strain evidence="6 7">ATCC BAA-2122</strain>
    </source>
</reference>
<feature type="domain" description="Pilus formation protein N-terminal" evidence="5">
    <location>
        <begin position="25"/>
        <end position="93"/>
    </location>
</feature>
<dbReference type="PANTHER" id="PTHR30332">
    <property type="entry name" value="PROBABLE GENERAL SECRETION PATHWAY PROTEIN D"/>
    <property type="match status" value="1"/>
</dbReference>
<keyword evidence="3" id="KW-0732">Signal</keyword>
<dbReference type="eggNOG" id="COG4964">
    <property type="taxonomic scope" value="Bacteria"/>
</dbReference>
<dbReference type="Pfam" id="PF13629">
    <property type="entry name" value="T2SS-T3SS_pil_N"/>
    <property type="match status" value="1"/>
</dbReference>
<feature type="domain" description="Type II/III secretion system secretin-like" evidence="4">
    <location>
        <begin position="241"/>
        <end position="400"/>
    </location>
</feature>
<evidence type="ECO:0000256" key="3">
    <source>
        <dbReference type="SAM" id="SignalP"/>
    </source>
</evidence>
<dbReference type="GO" id="GO:0015627">
    <property type="term" value="C:type II protein secretion system complex"/>
    <property type="evidence" value="ECO:0007669"/>
    <property type="project" value="TreeGrafter"/>
</dbReference>
<dbReference type="RefSeq" id="WP_009601898.1">
    <property type="nucleotide sequence ID" value="NZ_AEIU01000081.1"/>
</dbReference>
<feature type="region of interest" description="Disordered" evidence="2">
    <location>
        <begin position="151"/>
        <end position="171"/>
    </location>
</feature>
<keyword evidence="7" id="KW-1185">Reference proteome</keyword>
<dbReference type="Proteomes" id="UP000002943">
    <property type="component" value="Unassembled WGS sequence"/>
</dbReference>
<evidence type="ECO:0000313" key="7">
    <source>
        <dbReference type="Proteomes" id="UP000002943"/>
    </source>
</evidence>
<evidence type="ECO:0000259" key="5">
    <source>
        <dbReference type="Pfam" id="PF13629"/>
    </source>
</evidence>
<dbReference type="PANTHER" id="PTHR30332:SF17">
    <property type="entry name" value="TYPE IV PILIATION SYSTEM PROTEIN DR_0774-RELATED"/>
    <property type="match status" value="1"/>
</dbReference>
<dbReference type="PRINTS" id="PR00811">
    <property type="entry name" value="BCTERIALGSPD"/>
</dbReference>